<protein>
    <submittedName>
        <fullName evidence="1">TetR family transcriptional regulator</fullName>
    </submittedName>
</protein>
<dbReference type="AlphaFoldDB" id="A0A4R1N6R3"/>
<evidence type="ECO:0000313" key="2">
    <source>
        <dbReference type="Proteomes" id="UP000295673"/>
    </source>
</evidence>
<dbReference type="Gene3D" id="1.10.357.10">
    <property type="entry name" value="Tetracycline Repressor, domain 2"/>
    <property type="match status" value="1"/>
</dbReference>
<name>A0A4R1N6R3_9RHOB</name>
<dbReference type="OrthoDB" id="3218408at2"/>
<proteinExistence type="predicted"/>
<gene>
    <name evidence="1" type="ORF">BXY66_3099</name>
</gene>
<comment type="caution">
    <text evidence="1">The sequence shown here is derived from an EMBL/GenBank/DDBJ whole genome shotgun (WGS) entry which is preliminary data.</text>
</comment>
<dbReference type="SUPFAM" id="SSF46689">
    <property type="entry name" value="Homeodomain-like"/>
    <property type="match status" value="1"/>
</dbReference>
<keyword evidence="2" id="KW-1185">Reference proteome</keyword>
<dbReference type="Proteomes" id="UP000295673">
    <property type="component" value="Unassembled WGS sequence"/>
</dbReference>
<dbReference type="InterPro" id="IPR009057">
    <property type="entry name" value="Homeodomain-like_sf"/>
</dbReference>
<sequence>MNNPSLNSDDWLDVAIGTLKIEGHTGLRALPLAKKLGVTRGSFYHHFESLEAFHVEVVAHWAKVSSGQVIRNAKDTLDPRQALDDLLQTTLLSGAELERAIRSWATVKDLVAVEVAKVDHERIAVAHGLLIGCGVSDPVAASRAKIIYWAAIGRLMMPYPEKSVLSETEISDFARLMAFE</sequence>
<accession>A0A4R1N6R3</accession>
<evidence type="ECO:0000313" key="1">
    <source>
        <dbReference type="EMBL" id="TCL00457.1"/>
    </source>
</evidence>
<reference evidence="1 2" key="1">
    <citation type="submission" date="2019-03" db="EMBL/GenBank/DDBJ databases">
        <title>Genomic Encyclopedia of Archaeal and Bacterial Type Strains, Phase II (KMG-II): from individual species to whole genera.</title>
        <authorList>
            <person name="Goeker M."/>
        </authorList>
    </citation>
    <scope>NUCLEOTIDE SEQUENCE [LARGE SCALE GENOMIC DNA]</scope>
    <source>
        <strain evidence="1 2">DSM 26433</strain>
    </source>
</reference>
<dbReference type="EMBL" id="SMGR01000003">
    <property type="protein sequence ID" value="TCL00457.1"/>
    <property type="molecule type" value="Genomic_DNA"/>
</dbReference>
<dbReference type="RefSeq" id="WP_132861234.1">
    <property type="nucleotide sequence ID" value="NZ_SMGR01000003.1"/>
</dbReference>
<organism evidence="1 2">
    <name type="scientific">Shimia isoporae</name>
    <dbReference type="NCBI Taxonomy" id="647720"/>
    <lineage>
        <taxon>Bacteria</taxon>
        <taxon>Pseudomonadati</taxon>
        <taxon>Pseudomonadota</taxon>
        <taxon>Alphaproteobacteria</taxon>
        <taxon>Rhodobacterales</taxon>
        <taxon>Roseobacteraceae</taxon>
    </lineage>
</organism>